<dbReference type="AlphaFoldDB" id="A0A6B9F605"/>
<dbReference type="OrthoDB" id="299121at2157"/>
<feature type="region of interest" description="Disordered" evidence="1">
    <location>
        <begin position="64"/>
        <end position="92"/>
    </location>
</feature>
<dbReference type="GeneID" id="43369588"/>
<name>A0A6B9F605_9EURY</name>
<dbReference type="KEGG" id="hra:EI982_08580"/>
<evidence type="ECO:0000313" key="3">
    <source>
        <dbReference type="Proteomes" id="UP000428325"/>
    </source>
</evidence>
<evidence type="ECO:0000313" key="2">
    <source>
        <dbReference type="EMBL" id="QGX94842.1"/>
    </source>
</evidence>
<gene>
    <name evidence="2" type="ORF">EI982_08580</name>
</gene>
<sequence>MVDDGTYTAVLDRVEDDLAVLVLESDREAGGILVVESGLLPADGQHQDALFTVEVREDELVDATYHSERTRQRQESAQSRFDRLSERPDRDE</sequence>
<dbReference type="Pfam" id="PF11213">
    <property type="entry name" value="DUF3006"/>
    <property type="match status" value="1"/>
</dbReference>
<evidence type="ECO:0000256" key="1">
    <source>
        <dbReference type="SAM" id="MobiDB-lite"/>
    </source>
</evidence>
<reference evidence="2 3" key="1">
    <citation type="submission" date="2018-12" db="EMBL/GenBank/DDBJ databases">
        <title>Complete genome sequence of Haloplanus rallus MBLA0036.</title>
        <authorList>
            <person name="Nam Y.-d."/>
            <person name="Kang J."/>
            <person name="Chung W.-H."/>
            <person name="Park Y.S."/>
        </authorList>
    </citation>
    <scope>NUCLEOTIDE SEQUENCE [LARGE SCALE GENOMIC DNA]</scope>
    <source>
        <strain evidence="2 3">MBLA0036</strain>
    </source>
</reference>
<protein>
    <submittedName>
        <fullName evidence="2">DUF3006 domain-containing protein</fullName>
    </submittedName>
</protein>
<feature type="compositionally biased region" description="Basic and acidic residues" evidence="1">
    <location>
        <begin position="65"/>
        <end position="92"/>
    </location>
</feature>
<organism evidence="2 3">
    <name type="scientific">Haloplanus rallus</name>
    <dbReference type="NCBI Taxonomy" id="1816183"/>
    <lineage>
        <taxon>Archaea</taxon>
        <taxon>Methanobacteriati</taxon>
        <taxon>Methanobacteriota</taxon>
        <taxon>Stenosarchaea group</taxon>
        <taxon>Halobacteria</taxon>
        <taxon>Halobacteriales</taxon>
        <taxon>Haloferacaceae</taxon>
        <taxon>Haloplanus</taxon>
    </lineage>
</organism>
<proteinExistence type="predicted"/>
<dbReference type="RefSeq" id="WP_157689300.1">
    <property type="nucleotide sequence ID" value="NZ_CP034345.1"/>
</dbReference>
<dbReference type="InterPro" id="IPR021377">
    <property type="entry name" value="DUF3006"/>
</dbReference>
<accession>A0A6B9F605</accession>
<keyword evidence="3" id="KW-1185">Reference proteome</keyword>
<dbReference type="Proteomes" id="UP000428325">
    <property type="component" value="Chromosome"/>
</dbReference>
<dbReference type="EMBL" id="CP034345">
    <property type="protein sequence ID" value="QGX94842.1"/>
    <property type="molecule type" value="Genomic_DNA"/>
</dbReference>